<dbReference type="InterPro" id="IPR036866">
    <property type="entry name" value="RibonucZ/Hydroxyglut_hydro"/>
</dbReference>
<dbReference type="NCBIfam" id="TIGR04559">
    <property type="entry name" value="SoxH_rel_PQQ_2"/>
    <property type="match status" value="1"/>
</dbReference>
<dbReference type="InterPro" id="IPR050855">
    <property type="entry name" value="NDM-1-like"/>
</dbReference>
<dbReference type="AlphaFoldDB" id="A0A109BKQ3"/>
<dbReference type="CDD" id="cd16282">
    <property type="entry name" value="metallo-hydrolase-like_MBL-fold"/>
    <property type="match status" value="1"/>
</dbReference>
<reference evidence="3 4" key="1">
    <citation type="submission" date="2015-10" db="EMBL/GenBank/DDBJ databases">
        <title>Transcriptomic analysis of a linuron degrading triple-species bacterial consortium.</title>
        <authorList>
            <person name="Albers P."/>
        </authorList>
    </citation>
    <scope>NUCLEOTIDE SEQUENCE [LARGE SCALE GENOMIC DNA]</scope>
    <source>
        <strain evidence="3 4">WDL6</strain>
    </source>
</reference>
<comment type="similarity">
    <text evidence="1">Belongs to the metallo-beta-lactamase superfamily. Class-B beta-lactamase family.</text>
</comment>
<dbReference type="GO" id="GO:0017001">
    <property type="term" value="P:antibiotic catabolic process"/>
    <property type="evidence" value="ECO:0007669"/>
    <property type="project" value="UniProtKB-ARBA"/>
</dbReference>
<dbReference type="InterPro" id="IPR001279">
    <property type="entry name" value="Metallo-B-lactamas"/>
</dbReference>
<dbReference type="Gene3D" id="3.60.15.10">
    <property type="entry name" value="Ribonuclease Z/Hydroxyacylglutathione hydrolase-like"/>
    <property type="match status" value="1"/>
</dbReference>
<gene>
    <name evidence="3" type="ORF">APY04_0968</name>
</gene>
<comment type="caution">
    <text evidence="3">The sequence shown here is derived from an EMBL/GenBank/DDBJ whole genome shotgun (WGS) entry which is preliminary data.</text>
</comment>
<protein>
    <submittedName>
        <fullName evidence="3">Zn-dependent hydrolase</fullName>
    </submittedName>
</protein>
<proteinExistence type="inferred from homology"/>
<dbReference type="PATRIC" id="fig|121290.4.peg.3072"/>
<dbReference type="GO" id="GO:0016787">
    <property type="term" value="F:hydrolase activity"/>
    <property type="evidence" value="ECO:0007669"/>
    <property type="project" value="UniProtKB-KW"/>
</dbReference>
<dbReference type="OrthoDB" id="420651at2"/>
<dbReference type="InterPro" id="IPR030829">
    <property type="entry name" value="SoxH-rel_PQQ_2"/>
</dbReference>
<evidence type="ECO:0000256" key="1">
    <source>
        <dbReference type="ARBA" id="ARBA00005250"/>
    </source>
</evidence>
<dbReference type="STRING" id="121290.APY04_0968"/>
<name>A0A109BKQ3_HYPSL</name>
<dbReference type="RefSeq" id="WP_083509485.1">
    <property type="nucleotide sequence ID" value="NZ_LMTR01000031.1"/>
</dbReference>
<dbReference type="SUPFAM" id="SSF56281">
    <property type="entry name" value="Metallo-hydrolase/oxidoreductase"/>
    <property type="match status" value="1"/>
</dbReference>
<evidence type="ECO:0000313" key="3">
    <source>
        <dbReference type="EMBL" id="KWT70524.1"/>
    </source>
</evidence>
<keyword evidence="3" id="KW-0378">Hydrolase</keyword>
<dbReference type="PANTHER" id="PTHR42951:SF4">
    <property type="entry name" value="ACYL-COENZYME A THIOESTERASE MBLAC2"/>
    <property type="match status" value="1"/>
</dbReference>
<dbReference type="PANTHER" id="PTHR42951">
    <property type="entry name" value="METALLO-BETA-LACTAMASE DOMAIN-CONTAINING"/>
    <property type="match status" value="1"/>
</dbReference>
<feature type="domain" description="Metallo-beta-lactamase" evidence="2">
    <location>
        <begin position="91"/>
        <end position="275"/>
    </location>
</feature>
<keyword evidence="4" id="KW-1185">Reference proteome</keyword>
<organism evidence="3 4">
    <name type="scientific">Hyphomicrobium sulfonivorans</name>
    <dbReference type="NCBI Taxonomy" id="121290"/>
    <lineage>
        <taxon>Bacteria</taxon>
        <taxon>Pseudomonadati</taxon>
        <taxon>Pseudomonadota</taxon>
        <taxon>Alphaproteobacteria</taxon>
        <taxon>Hyphomicrobiales</taxon>
        <taxon>Hyphomicrobiaceae</taxon>
        <taxon>Hyphomicrobium</taxon>
    </lineage>
</organism>
<dbReference type="SMART" id="SM00849">
    <property type="entry name" value="Lactamase_B"/>
    <property type="match status" value="1"/>
</dbReference>
<dbReference type="Proteomes" id="UP000059074">
    <property type="component" value="Unassembled WGS sequence"/>
</dbReference>
<evidence type="ECO:0000313" key="4">
    <source>
        <dbReference type="Proteomes" id="UP000059074"/>
    </source>
</evidence>
<accession>A0A109BKQ3</accession>
<dbReference type="Pfam" id="PF00753">
    <property type="entry name" value="Lactamase_B"/>
    <property type="match status" value="1"/>
</dbReference>
<dbReference type="EMBL" id="LMTR01000031">
    <property type="protein sequence ID" value="KWT70524.1"/>
    <property type="molecule type" value="Genomic_DNA"/>
</dbReference>
<sequence>MVPPARTRNEEVAFVGTGPEQEAFSLWPRHRLPGLTRRELLIAGMAISSVPLWGHFPALAAEPMAFSEIAPGVYVHTGRHELQSADNRGDMSNAGFIVGDDAVAVIDTLGSAQVGADMRAAIKATTDKPIRYVINTHMHPDHVFGNAAFRDDKPEFVAHHKMGRGLSARAETYLNNTKSALGEAAFAGTEIVLPTLEVQDKLTLDLGGRELVLEAQPAAHTDNDLIVTDAKTGTMFLGDLLFSEHIPTLDGSLRGWLTVIDKLESSPSARVVPGHGPASMEIPAALADEKRYWQTVAGDVRKLIAEGKTLSDATKTAGQSERGKWEMFDQYHVRNVTAAFAELEWE</sequence>
<evidence type="ECO:0000259" key="2">
    <source>
        <dbReference type="SMART" id="SM00849"/>
    </source>
</evidence>